<evidence type="ECO:0000313" key="1">
    <source>
        <dbReference type="EMBL" id="SUY83622.1"/>
    </source>
</evidence>
<dbReference type="InterPro" id="IPR032466">
    <property type="entry name" value="Metal_Hydrolase"/>
</dbReference>
<reference evidence="1" key="1">
    <citation type="submission" date="2018-06" db="EMBL/GenBank/DDBJ databases">
        <authorList>
            <consortium name="Pathogen Informatics"/>
            <person name="Doyle S."/>
        </authorList>
    </citation>
    <scope>NUCLEOTIDE SEQUENCE</scope>
    <source>
        <strain evidence="1">NCTC13307</strain>
    </source>
</reference>
<accession>A0A381KM40</accession>
<name>A0A381KM40_CLODI</name>
<dbReference type="Gene3D" id="3.20.20.140">
    <property type="entry name" value="Metal-dependent hydrolases"/>
    <property type="match status" value="1"/>
</dbReference>
<sequence>MLWEVLRIELLQKKEKNEITDIINDGMKSGAFGISTGLAYIPSKYADIDELVDIARQIKEYEWYIYISY</sequence>
<organism evidence="1">
    <name type="scientific">Clostridioides difficile</name>
    <name type="common">Peptoclostridium difficile</name>
    <dbReference type="NCBI Taxonomy" id="1496"/>
    <lineage>
        <taxon>Bacteria</taxon>
        <taxon>Bacillati</taxon>
        <taxon>Bacillota</taxon>
        <taxon>Clostridia</taxon>
        <taxon>Peptostreptococcales</taxon>
        <taxon>Peptostreptococcaceae</taxon>
        <taxon>Clostridioides</taxon>
    </lineage>
</organism>
<dbReference type="EMBL" id="UFWD01000003">
    <property type="protein sequence ID" value="SUY83622.1"/>
    <property type="molecule type" value="Genomic_DNA"/>
</dbReference>
<gene>
    <name evidence="1" type="ORF">NCTC13307_04752</name>
</gene>
<protein>
    <submittedName>
        <fullName evidence="1">D-aminoacylase</fullName>
    </submittedName>
</protein>
<dbReference type="AlphaFoldDB" id="A0A381KM40"/>
<dbReference type="SUPFAM" id="SSF51556">
    <property type="entry name" value="Metallo-dependent hydrolases"/>
    <property type="match status" value="1"/>
</dbReference>
<proteinExistence type="predicted"/>